<dbReference type="RefSeq" id="WP_085252738.1">
    <property type="nucleotide sequence ID" value="NZ_CAJMWI010000001.1"/>
</dbReference>
<dbReference type="Proteomes" id="UP000193087">
    <property type="component" value="Unassembled WGS sequence"/>
</dbReference>
<comment type="caution">
    <text evidence="5">The sequence shown here is derived from an EMBL/GenBank/DDBJ whole genome shotgun (WGS) entry which is preliminary data.</text>
</comment>
<sequence length="145" mass="15936">MVDETRILRLLRGIADDLAVLRRESAADQARRADPIWLRGVKYTFITAIEACIDIGQHICSTRGWGPPSDNGDALQLLGAHGVLTADLADAMRKAVGFRNVLVHEYIQVSDDIVIGRLGNLEDLERFVEQVAAFVDTESPGPQQV</sequence>
<dbReference type="GO" id="GO:0004540">
    <property type="term" value="F:RNA nuclease activity"/>
    <property type="evidence" value="ECO:0007669"/>
    <property type="project" value="InterPro"/>
</dbReference>
<dbReference type="PANTHER" id="PTHR33397:SF5">
    <property type="entry name" value="RNASE YUTE-RELATED"/>
    <property type="match status" value="1"/>
</dbReference>
<evidence type="ECO:0000313" key="5">
    <source>
        <dbReference type="EMBL" id="ORW63461.1"/>
    </source>
</evidence>
<reference evidence="5 6" key="1">
    <citation type="submission" date="2016-01" db="EMBL/GenBank/DDBJ databases">
        <title>The new phylogeny of the genus Mycobacterium.</title>
        <authorList>
            <person name="Tarcisio F."/>
            <person name="Conor M."/>
            <person name="Antonella G."/>
            <person name="Elisabetta G."/>
            <person name="Giulia F.S."/>
            <person name="Sara T."/>
            <person name="Anna F."/>
            <person name="Clotilde B."/>
            <person name="Roberto B."/>
            <person name="Veronica D.S."/>
            <person name="Fabio R."/>
            <person name="Monica P."/>
            <person name="Olivier J."/>
            <person name="Enrico T."/>
            <person name="Nicola S."/>
        </authorList>
    </citation>
    <scope>NUCLEOTIDE SEQUENCE [LARGE SCALE GENOMIC DNA]</scope>
    <source>
        <strain evidence="5 6">DSM 45176</strain>
    </source>
</reference>
<dbReference type="EMBL" id="LQPQ01000212">
    <property type="protein sequence ID" value="ORW63461.1"/>
    <property type="molecule type" value="Genomic_DNA"/>
</dbReference>
<evidence type="ECO:0008006" key="7">
    <source>
        <dbReference type="Google" id="ProtNLM"/>
    </source>
</evidence>
<evidence type="ECO:0000256" key="1">
    <source>
        <dbReference type="ARBA" id="ARBA00022649"/>
    </source>
</evidence>
<dbReference type="PANTHER" id="PTHR33397">
    <property type="entry name" value="UPF0331 PROTEIN YUTE"/>
    <property type="match status" value="1"/>
</dbReference>
<gene>
    <name evidence="5" type="ORF">AWC22_03345</name>
</gene>
<evidence type="ECO:0000256" key="3">
    <source>
        <dbReference type="ARBA" id="ARBA00022801"/>
    </source>
</evidence>
<keyword evidence="1" id="KW-1277">Toxin-antitoxin system</keyword>
<keyword evidence="3" id="KW-0378">Hydrolase</keyword>
<dbReference type="Gene3D" id="1.20.120.580">
    <property type="entry name" value="bsu32300-like"/>
    <property type="match status" value="1"/>
</dbReference>
<proteinExistence type="inferred from homology"/>
<evidence type="ECO:0000256" key="4">
    <source>
        <dbReference type="ARBA" id="ARBA00024207"/>
    </source>
</evidence>
<keyword evidence="2" id="KW-0540">Nuclease</keyword>
<protein>
    <recommendedName>
        <fullName evidence="7">DUF86 domain-containing protein</fullName>
    </recommendedName>
</protein>
<dbReference type="GeneID" id="93494338"/>
<dbReference type="Pfam" id="PF01934">
    <property type="entry name" value="HepT-like"/>
    <property type="match status" value="1"/>
</dbReference>
<name>A0A1X2BIU8_9MYCO</name>
<dbReference type="InterPro" id="IPR052379">
    <property type="entry name" value="Type_VII_TA_RNase"/>
</dbReference>
<dbReference type="NCBIfam" id="NF047751">
    <property type="entry name" value="HepT_toxin"/>
    <property type="match status" value="1"/>
</dbReference>
<dbReference type="GO" id="GO:0110001">
    <property type="term" value="C:toxin-antitoxin complex"/>
    <property type="evidence" value="ECO:0007669"/>
    <property type="project" value="InterPro"/>
</dbReference>
<accession>A0A1X2BIU8</accession>
<evidence type="ECO:0000256" key="2">
    <source>
        <dbReference type="ARBA" id="ARBA00022722"/>
    </source>
</evidence>
<evidence type="ECO:0000313" key="6">
    <source>
        <dbReference type="Proteomes" id="UP000193087"/>
    </source>
</evidence>
<keyword evidence="6" id="KW-1185">Reference proteome</keyword>
<dbReference type="GO" id="GO:0016787">
    <property type="term" value="F:hydrolase activity"/>
    <property type="evidence" value="ECO:0007669"/>
    <property type="project" value="UniProtKB-KW"/>
</dbReference>
<dbReference type="AlphaFoldDB" id="A0A1X2BIU8"/>
<dbReference type="InterPro" id="IPR037038">
    <property type="entry name" value="HepT-like_sf"/>
</dbReference>
<comment type="similarity">
    <text evidence="4">Belongs to the HepT RNase toxin family.</text>
</comment>
<organism evidence="5 6">
    <name type="scientific">Mycobacterium riyadhense</name>
    <dbReference type="NCBI Taxonomy" id="486698"/>
    <lineage>
        <taxon>Bacteria</taxon>
        <taxon>Bacillati</taxon>
        <taxon>Actinomycetota</taxon>
        <taxon>Actinomycetes</taxon>
        <taxon>Mycobacteriales</taxon>
        <taxon>Mycobacteriaceae</taxon>
        <taxon>Mycobacterium</taxon>
    </lineage>
</organism>
<dbReference type="InterPro" id="IPR008201">
    <property type="entry name" value="HepT-like"/>
</dbReference>
<dbReference type="STRING" id="486698.AWC22_03345"/>
<dbReference type="OrthoDB" id="3734293at2"/>